<gene>
    <name evidence="2" type="ORF">COU33_01575</name>
</gene>
<feature type="domain" description="GerMN" evidence="1">
    <location>
        <begin position="193"/>
        <end position="284"/>
    </location>
</feature>
<evidence type="ECO:0000259" key="1">
    <source>
        <dbReference type="SMART" id="SM00909"/>
    </source>
</evidence>
<dbReference type="Pfam" id="PF10648">
    <property type="entry name" value="Gmad2"/>
    <property type="match status" value="1"/>
</dbReference>
<comment type="caution">
    <text evidence="2">The sequence shown here is derived from an EMBL/GenBank/DDBJ whole genome shotgun (WGS) entry which is preliminary data.</text>
</comment>
<dbReference type="Pfam" id="PF10646">
    <property type="entry name" value="Germane"/>
    <property type="match status" value="1"/>
</dbReference>
<dbReference type="EMBL" id="PFBZ01000066">
    <property type="protein sequence ID" value="PIT86718.1"/>
    <property type="molecule type" value="Genomic_DNA"/>
</dbReference>
<dbReference type="Proteomes" id="UP000229362">
    <property type="component" value="Unassembled WGS sequence"/>
</dbReference>
<reference evidence="3" key="1">
    <citation type="submission" date="2017-09" db="EMBL/GenBank/DDBJ databases">
        <title>Depth-based differentiation of microbial function through sediment-hosted aquifers and enrichment of novel symbionts in the deep terrestrial subsurface.</title>
        <authorList>
            <person name="Probst A.J."/>
            <person name="Ladd B."/>
            <person name="Jarett J.K."/>
            <person name="Geller-Mcgrath D.E."/>
            <person name="Sieber C.M.K."/>
            <person name="Emerson J.B."/>
            <person name="Anantharaman K."/>
            <person name="Thomas B.C."/>
            <person name="Malmstrom R."/>
            <person name="Stieglmeier M."/>
            <person name="Klingl A."/>
            <person name="Woyke T."/>
            <person name="Ryan C.M."/>
            <person name="Banfield J.F."/>
        </authorList>
    </citation>
    <scope>NUCLEOTIDE SEQUENCE [LARGE SCALE GENOMIC DNA]</scope>
</reference>
<organism evidence="2 3">
    <name type="scientific">Candidatus Magasanikbacteria bacterium CG10_big_fil_rev_8_21_14_0_10_43_6</name>
    <dbReference type="NCBI Taxonomy" id="1974650"/>
    <lineage>
        <taxon>Bacteria</taxon>
        <taxon>Candidatus Magasanikiibacteriota</taxon>
    </lineage>
</organism>
<sequence length="285" mass="30766">MKKDFLVVALVVIVLILGAWVVYLSRQSEGVADNGNGQNRAGNGQYQVEQVHLRVNNLQAGDLISSPLLLSGEAADWYFEGSFPVRVEDTDDNVLGEGFVTAQGDWMTSDLVPFTGYITFNSAGATEGQVVFMKDNPSGLTELDEQIVIPVLFAPDLMEVQVFFNNTTQDPGLPDCTNVYAVARLIPRTQAVGTAAIGELLRGISMEEEGQGFVTQIPAGVELQSLRVEEGVAYADFNSALDYQVGGSCRVSAIRAQITETLKQFPTVDSVVISINGEVDIILQP</sequence>
<name>A0A2M6W1R3_9BACT</name>
<dbReference type="SMART" id="SM00909">
    <property type="entry name" value="Germane"/>
    <property type="match status" value="1"/>
</dbReference>
<protein>
    <recommendedName>
        <fullName evidence="1">GerMN domain-containing protein</fullName>
    </recommendedName>
</protein>
<accession>A0A2M6W1R3</accession>
<dbReference type="AlphaFoldDB" id="A0A2M6W1R3"/>
<proteinExistence type="predicted"/>
<dbReference type="InterPro" id="IPR019606">
    <property type="entry name" value="GerMN"/>
</dbReference>
<dbReference type="InterPro" id="IPR018911">
    <property type="entry name" value="Gmad2_Ig-like_dom"/>
</dbReference>
<evidence type="ECO:0000313" key="3">
    <source>
        <dbReference type="Proteomes" id="UP000229362"/>
    </source>
</evidence>
<evidence type="ECO:0000313" key="2">
    <source>
        <dbReference type="EMBL" id="PIT86718.1"/>
    </source>
</evidence>